<protein>
    <recommendedName>
        <fullName evidence="4">DUF983 domain-containing protein</fullName>
    </recommendedName>
</protein>
<organism evidence="2 3">
    <name type="scientific">Agarivorans gilvus</name>
    <dbReference type="NCBI Taxonomy" id="680279"/>
    <lineage>
        <taxon>Bacteria</taxon>
        <taxon>Pseudomonadati</taxon>
        <taxon>Pseudomonadota</taxon>
        <taxon>Gammaproteobacteria</taxon>
        <taxon>Alteromonadales</taxon>
        <taxon>Alteromonadaceae</taxon>
        <taxon>Agarivorans</taxon>
    </lineage>
</organism>
<proteinExistence type="predicted"/>
<keyword evidence="1" id="KW-0812">Transmembrane</keyword>
<evidence type="ECO:0000313" key="2">
    <source>
        <dbReference type="EMBL" id="GGB04580.1"/>
    </source>
</evidence>
<gene>
    <name evidence="2" type="ORF">GCM10007414_17310</name>
</gene>
<evidence type="ECO:0008006" key="4">
    <source>
        <dbReference type="Google" id="ProtNLM"/>
    </source>
</evidence>
<name>A0ABQ1I2S4_9ALTE</name>
<comment type="caution">
    <text evidence="2">The sequence shown here is derived from an EMBL/GenBank/DDBJ whole genome shotgun (WGS) entry which is preliminary data.</text>
</comment>
<feature type="transmembrane region" description="Helical" evidence="1">
    <location>
        <begin position="54"/>
        <end position="76"/>
    </location>
</feature>
<feature type="transmembrane region" description="Helical" evidence="1">
    <location>
        <begin position="82"/>
        <end position="101"/>
    </location>
</feature>
<sequence length="109" mass="12252">MMRKQCPWCSEAIGLNQLGRRPALPKPKWFQFSRNVLVCPYCAGAVKLGGQSKWFLLLLLPSFISLLSELITGHALLDGENLRWVGWALFAAGFSGAYFFGQFEKVENL</sequence>
<keyword evidence="3" id="KW-1185">Reference proteome</keyword>
<keyword evidence="1" id="KW-1133">Transmembrane helix</keyword>
<accession>A0ABQ1I2S4</accession>
<dbReference type="EMBL" id="BMDY01000009">
    <property type="protein sequence ID" value="GGB04580.1"/>
    <property type="molecule type" value="Genomic_DNA"/>
</dbReference>
<keyword evidence="1" id="KW-0472">Membrane</keyword>
<dbReference type="Proteomes" id="UP000651977">
    <property type="component" value="Unassembled WGS sequence"/>
</dbReference>
<dbReference type="RefSeq" id="WP_157051786.1">
    <property type="nucleotide sequence ID" value="NZ_BMDY01000009.1"/>
</dbReference>
<evidence type="ECO:0000313" key="3">
    <source>
        <dbReference type="Proteomes" id="UP000651977"/>
    </source>
</evidence>
<reference evidence="3" key="1">
    <citation type="journal article" date="2019" name="Int. J. Syst. Evol. Microbiol.">
        <title>The Global Catalogue of Microorganisms (GCM) 10K type strain sequencing project: providing services to taxonomists for standard genome sequencing and annotation.</title>
        <authorList>
            <consortium name="The Broad Institute Genomics Platform"/>
            <consortium name="The Broad Institute Genome Sequencing Center for Infectious Disease"/>
            <person name="Wu L."/>
            <person name="Ma J."/>
        </authorList>
    </citation>
    <scope>NUCLEOTIDE SEQUENCE [LARGE SCALE GENOMIC DNA]</scope>
    <source>
        <strain evidence="3">CGMCC 1.10131</strain>
    </source>
</reference>
<evidence type="ECO:0000256" key="1">
    <source>
        <dbReference type="SAM" id="Phobius"/>
    </source>
</evidence>